<dbReference type="Pfam" id="PF01253">
    <property type="entry name" value="SUI1"/>
    <property type="match status" value="1"/>
</dbReference>
<dbReference type="AlphaFoldDB" id="A0A0B7FQY0"/>
<dbReference type="InterPro" id="IPR058886">
    <property type="entry name" value="SWIB_eIF2D"/>
</dbReference>
<organism evidence="6 7">
    <name type="scientific">Thanatephorus cucumeris (strain AG1-IB / isolate 7/3/14)</name>
    <name type="common">Lettuce bottom rot fungus</name>
    <name type="synonym">Rhizoctonia solani</name>
    <dbReference type="NCBI Taxonomy" id="1108050"/>
    <lineage>
        <taxon>Eukaryota</taxon>
        <taxon>Fungi</taxon>
        <taxon>Dikarya</taxon>
        <taxon>Basidiomycota</taxon>
        <taxon>Agaricomycotina</taxon>
        <taxon>Agaricomycetes</taxon>
        <taxon>Cantharellales</taxon>
        <taxon>Ceratobasidiaceae</taxon>
        <taxon>Rhizoctonia</taxon>
        <taxon>Rhizoctonia solani AG-1</taxon>
    </lineage>
</organism>
<sequence length="599" mass="65271">MQIIVLVCLALIMFKKPPHKIFTSSPLRNSDVKALRQRVLTLFPDAKDKIDVEMLVPKGISSCKFDNHLDETGVLYSSPEKEPLWFTMGKGGGIAQSNLIPTVYTLWKCPTLLPTISTPAAVIPILVGGADLMIPGVVPSPIIPSLAQGQLVSVTQYRSATPLVVGSMAINGSELKDDDDQKGKAVITLHATHDALWAMGSKQEPPEGKQPEAVALTPDVVDGVTEIVKGVNLDGQTEQGESPTVGEAASPERAPTTQEIDTVLRSTALYALARVDASSLPLPASTFYSSHVLPSRPARPILPQTNETDQPIDPKLFISHLDIKHTSHKKLATFLKTFEKDGILKLKDVRGELLVFSIDAKHPALAEAGKWGWKTTGSEERSKKERELSEENGTNGTAKEIIVDEVWFPEASTEGFFEACGQSAPHYTLSSLRPLLTKYITTHNLQHPTNPKFVVLGDVLLRALLRKGEDEKEFVGRDELVDRLSGNMKGMWRVGGTGAFKKLPLHPVNVQTKTRQGRKVVTLTTGLEPFGIDPEVLSEELRKRCASSTSVSPCVEKPKQLEVMVQGNQTKAVTTLLLELGLPRKWVKVSENAGKGKGK</sequence>
<dbReference type="SUPFAM" id="SSF55159">
    <property type="entry name" value="eIF1-like"/>
    <property type="match status" value="1"/>
</dbReference>
<dbReference type="PANTHER" id="PTHR12217">
    <property type="entry name" value="EUKARYOTIC TRANSLATION INITIATION FACTOR 2D"/>
    <property type="match status" value="1"/>
</dbReference>
<evidence type="ECO:0000259" key="4">
    <source>
        <dbReference type="PROSITE" id="PS50296"/>
    </source>
</evidence>
<feature type="domain" description="SUI1" evidence="4">
    <location>
        <begin position="508"/>
        <end position="581"/>
    </location>
</feature>
<dbReference type="NCBIfam" id="TIGR00451">
    <property type="entry name" value="unchar_dom_2"/>
    <property type="match status" value="1"/>
</dbReference>
<dbReference type="PROSITE" id="PS50296">
    <property type="entry name" value="SUI1"/>
    <property type="match status" value="1"/>
</dbReference>
<dbReference type="Proteomes" id="UP000059188">
    <property type="component" value="Unassembled WGS sequence"/>
</dbReference>
<dbReference type="Pfam" id="PF26292">
    <property type="entry name" value="PUA_elF2D"/>
    <property type="match status" value="1"/>
</dbReference>
<dbReference type="CDD" id="cd21156">
    <property type="entry name" value="PUA_eIF2d-like"/>
    <property type="match status" value="1"/>
</dbReference>
<feature type="compositionally biased region" description="Basic and acidic residues" evidence="3">
    <location>
        <begin position="377"/>
        <end position="389"/>
    </location>
</feature>
<dbReference type="Gene3D" id="3.30.780.10">
    <property type="entry name" value="SUI1-like domain"/>
    <property type="match status" value="1"/>
</dbReference>
<dbReference type="InterPro" id="IPR041366">
    <property type="entry name" value="Pre-PUA"/>
</dbReference>
<reference evidence="6 7" key="1">
    <citation type="submission" date="2014-11" db="EMBL/GenBank/DDBJ databases">
        <authorList>
            <person name="Wibberg Daniel"/>
        </authorList>
    </citation>
    <scope>NUCLEOTIDE SEQUENCE [LARGE SCALE GENOMIC DNA]</scope>
    <source>
        <strain evidence="6">Rhizoctonia solani AG1-IB 7/3/14</strain>
    </source>
</reference>
<dbReference type="InterPro" id="IPR003121">
    <property type="entry name" value="SWIB_MDM2_domain"/>
</dbReference>
<dbReference type="Gene3D" id="3.10.400.20">
    <property type="match status" value="1"/>
</dbReference>
<dbReference type="CDD" id="cd11608">
    <property type="entry name" value="eIF2D_C"/>
    <property type="match status" value="1"/>
</dbReference>
<dbReference type="PROSITE" id="PS51925">
    <property type="entry name" value="SWIB_MDM2"/>
    <property type="match status" value="1"/>
</dbReference>
<keyword evidence="6" id="KW-0648">Protein biosynthesis</keyword>
<dbReference type="STRING" id="1108050.A0A0B7FQY0"/>
<gene>
    <name evidence="6" type="ORF">RSOLAG1IB_09612</name>
</gene>
<name>A0A0B7FQY0_THACB</name>
<keyword evidence="7" id="KW-1185">Reference proteome</keyword>
<dbReference type="GO" id="GO:0001731">
    <property type="term" value="P:formation of translation preinitiation complex"/>
    <property type="evidence" value="ECO:0007669"/>
    <property type="project" value="InterPro"/>
</dbReference>
<dbReference type="Pfam" id="PF26291">
    <property type="entry name" value="SWIB_eIF2D"/>
    <property type="match status" value="1"/>
</dbReference>
<dbReference type="InterPro" id="IPR036877">
    <property type="entry name" value="SUI1_dom_sf"/>
</dbReference>
<dbReference type="InterPro" id="IPR039757">
    <property type="entry name" value="EIF2D"/>
</dbReference>
<dbReference type="Pfam" id="PF17832">
    <property type="entry name" value="Pre-PUA"/>
    <property type="match status" value="1"/>
</dbReference>
<evidence type="ECO:0000256" key="2">
    <source>
        <dbReference type="ARBA" id="ARBA00022490"/>
    </source>
</evidence>
<proteinExistence type="inferred from homology"/>
<dbReference type="SUPFAM" id="SSF47592">
    <property type="entry name" value="SWIB/MDM2 domain"/>
    <property type="match status" value="1"/>
</dbReference>
<evidence type="ECO:0000313" key="6">
    <source>
        <dbReference type="EMBL" id="CEL60406.1"/>
    </source>
</evidence>
<dbReference type="PANTHER" id="PTHR12217:SF4">
    <property type="entry name" value="EUKARYOTIC TRANSLATION INITIATION FACTOR 2D"/>
    <property type="match status" value="1"/>
</dbReference>
<dbReference type="InterPro" id="IPR057429">
    <property type="entry name" value="WH_eIF2D"/>
</dbReference>
<dbReference type="FunFam" id="3.30.780.10:FF:000008">
    <property type="entry name" value="eukaryotic translation initiation factor 2D"/>
    <property type="match status" value="1"/>
</dbReference>
<feature type="region of interest" description="Disordered" evidence="3">
    <location>
        <begin position="375"/>
        <end position="395"/>
    </location>
</feature>
<keyword evidence="6" id="KW-0396">Initiation factor</keyword>
<feature type="domain" description="DM2" evidence="5">
    <location>
        <begin position="405"/>
        <end position="490"/>
    </location>
</feature>
<evidence type="ECO:0000256" key="1">
    <source>
        <dbReference type="ARBA" id="ARBA00010359"/>
    </source>
</evidence>
<dbReference type="SUPFAM" id="SSF88697">
    <property type="entry name" value="PUA domain-like"/>
    <property type="match status" value="1"/>
</dbReference>
<dbReference type="OrthoDB" id="199771at2759"/>
<comment type="similarity">
    <text evidence="1">Belongs to the eIF2D family.</text>
</comment>
<dbReference type="GO" id="GO:0003723">
    <property type="term" value="F:RNA binding"/>
    <property type="evidence" value="ECO:0007669"/>
    <property type="project" value="InterPro"/>
</dbReference>
<dbReference type="InterPro" id="IPR039759">
    <property type="entry name" value="eIF2D_SUI1"/>
</dbReference>
<dbReference type="InterPro" id="IPR001950">
    <property type="entry name" value="SUI1"/>
</dbReference>
<evidence type="ECO:0000313" key="7">
    <source>
        <dbReference type="Proteomes" id="UP000059188"/>
    </source>
</evidence>
<dbReference type="InterPro" id="IPR036885">
    <property type="entry name" value="SWIB_MDM2_dom_sf"/>
</dbReference>
<dbReference type="EMBL" id="LN679146">
    <property type="protein sequence ID" value="CEL60406.1"/>
    <property type="molecule type" value="Genomic_DNA"/>
</dbReference>
<protein>
    <submittedName>
        <fullName evidence="6">Eukaryotic translation initiation factor 2D</fullName>
    </submittedName>
</protein>
<dbReference type="InterPro" id="IPR004521">
    <property type="entry name" value="Uncharacterised_CHP00451"/>
</dbReference>
<feature type="region of interest" description="Disordered" evidence="3">
    <location>
        <begin position="232"/>
        <end position="258"/>
    </location>
</feature>
<evidence type="ECO:0000259" key="5">
    <source>
        <dbReference type="PROSITE" id="PS51925"/>
    </source>
</evidence>
<keyword evidence="2" id="KW-0963">Cytoplasm</keyword>
<dbReference type="Pfam" id="PF25304">
    <property type="entry name" value="WHD_eIF2D"/>
    <property type="match status" value="1"/>
</dbReference>
<dbReference type="InterPro" id="IPR048248">
    <property type="entry name" value="PUA_eIF2d-like"/>
</dbReference>
<dbReference type="GO" id="GO:0003743">
    <property type="term" value="F:translation initiation factor activity"/>
    <property type="evidence" value="ECO:0007669"/>
    <property type="project" value="UniProtKB-KW"/>
</dbReference>
<dbReference type="InterPro" id="IPR015947">
    <property type="entry name" value="PUA-like_sf"/>
</dbReference>
<evidence type="ECO:0000256" key="3">
    <source>
        <dbReference type="SAM" id="MobiDB-lite"/>
    </source>
</evidence>
<accession>A0A0B7FQY0</accession>